<evidence type="ECO:0000313" key="8">
    <source>
        <dbReference type="Proteomes" id="UP000317344"/>
    </source>
</evidence>
<sequence>MSRASDNIHPMPPFPPPPTPEARSGRFTAANRIAWTSGVKLRAGRVAIGGSPWALTVLPDDVRPFARALHQAGRGGRTAQTQAEQDAALYLLDRGIADPLPAPADGVERADDVEIVIPVHGGVAEFERCLASVATEGVPVTVVDDATPEPDASRIKQLAADHGARLIVHEVNGGPGAARNTGFAATTAPFVAFIDSDVVAEPHWVSRLRPVFDDPAVGAVGPRVLPDVCGTSAIELYEETRSELDMGPHPSRVVYGVPVGWLPTASAIVRRSAVTDPPFEPGMRIGEDVDLFWRMDEAGWTVRYVTDFVNRHRVRNSLAEFSGRRAGYGSSAALLEARHPDRLIPARPSVSGLAIIAALASRRPAARWSALGVAGYELARQRRLLDPQVPFPVVAEMTALTLWTDAFWAGHLLRRDWWPVGAAVLAATPRSRLARTVAVAMMAEPVRDHLFHPTRLDPVRSLALRALDDASYGTGVITNAIRQRVPNVVAPRVTLPAWPRLRK</sequence>
<reference evidence="7 8" key="2">
    <citation type="submission" date="2019-07" db="EMBL/GenBank/DDBJ databases">
        <authorList>
            <person name="Huang Y."/>
        </authorList>
    </citation>
    <scope>NUCLEOTIDE SEQUENCE [LARGE SCALE GENOMIC DNA]</scope>
    <source>
        <strain evidence="7 8">HY188</strain>
    </source>
</reference>
<dbReference type="PANTHER" id="PTHR43179">
    <property type="entry name" value="RHAMNOSYLTRANSFERASE WBBL"/>
    <property type="match status" value="1"/>
</dbReference>
<dbReference type="AlphaFoldDB" id="A0A516X388"/>
<dbReference type="NCBIfam" id="TIGR03965">
    <property type="entry name" value="mycofact_glyco"/>
    <property type="match status" value="1"/>
</dbReference>
<evidence type="ECO:0000256" key="4">
    <source>
        <dbReference type="ARBA" id="ARBA00022679"/>
    </source>
</evidence>
<dbReference type="RefSeq" id="WP_143908309.1">
    <property type="nucleotide sequence ID" value="NZ_CP041765.1"/>
</dbReference>
<evidence type="ECO:0000313" key="7">
    <source>
        <dbReference type="EMBL" id="QDQ97530.1"/>
    </source>
</evidence>
<protein>
    <submittedName>
        <fullName evidence="7">Mycofactocin system glycosyltransferase</fullName>
    </submittedName>
</protein>
<evidence type="ECO:0000259" key="6">
    <source>
        <dbReference type="Pfam" id="PF00535"/>
    </source>
</evidence>
<comment type="similarity">
    <text evidence="2">Belongs to the glycosyltransferase 2 family.</text>
</comment>
<dbReference type="InterPro" id="IPR029044">
    <property type="entry name" value="Nucleotide-diphossugar_trans"/>
</dbReference>
<comment type="pathway">
    <text evidence="1">Cell wall biogenesis; cell wall polysaccharide biosynthesis.</text>
</comment>
<dbReference type="InterPro" id="IPR001173">
    <property type="entry name" value="Glyco_trans_2-like"/>
</dbReference>
<keyword evidence="8" id="KW-1185">Reference proteome</keyword>
<dbReference type="GO" id="GO:0016757">
    <property type="term" value="F:glycosyltransferase activity"/>
    <property type="evidence" value="ECO:0007669"/>
    <property type="project" value="UniProtKB-KW"/>
</dbReference>
<dbReference type="SUPFAM" id="SSF53448">
    <property type="entry name" value="Nucleotide-diphospho-sugar transferases"/>
    <property type="match status" value="1"/>
</dbReference>
<feature type="domain" description="Glycosyltransferase 2-like" evidence="6">
    <location>
        <begin position="115"/>
        <end position="231"/>
    </location>
</feature>
<dbReference type="KEGG" id="toy:FO059_09555"/>
<evidence type="ECO:0000256" key="3">
    <source>
        <dbReference type="ARBA" id="ARBA00022676"/>
    </source>
</evidence>
<proteinExistence type="inferred from homology"/>
<dbReference type="OrthoDB" id="5243838at2"/>
<evidence type="ECO:0000256" key="1">
    <source>
        <dbReference type="ARBA" id="ARBA00004776"/>
    </source>
</evidence>
<feature type="compositionally biased region" description="Pro residues" evidence="5">
    <location>
        <begin position="10"/>
        <end position="20"/>
    </location>
</feature>
<gene>
    <name evidence="7" type="primary">mftF</name>
    <name evidence="7" type="ORF">FO059_09555</name>
</gene>
<dbReference type="InterPro" id="IPR023981">
    <property type="entry name" value="MftF"/>
</dbReference>
<reference evidence="7 8" key="1">
    <citation type="submission" date="2019-07" db="EMBL/GenBank/DDBJ databases">
        <title>Tomitella cavernea sp. nov., an actinomycete isolated from soil.</title>
        <authorList>
            <person name="Cheng J."/>
        </authorList>
    </citation>
    <scope>NUCLEOTIDE SEQUENCE [LARGE SCALE GENOMIC DNA]</scope>
    <source>
        <strain evidence="7 8">HY188</strain>
    </source>
</reference>
<name>A0A516X388_9ACTN</name>
<dbReference type="EMBL" id="CP041765">
    <property type="protein sequence ID" value="QDQ97530.1"/>
    <property type="molecule type" value="Genomic_DNA"/>
</dbReference>
<evidence type="ECO:0000256" key="5">
    <source>
        <dbReference type="SAM" id="MobiDB-lite"/>
    </source>
</evidence>
<dbReference type="PANTHER" id="PTHR43179:SF12">
    <property type="entry name" value="GALACTOFURANOSYLTRANSFERASE GLFT2"/>
    <property type="match status" value="1"/>
</dbReference>
<feature type="region of interest" description="Disordered" evidence="5">
    <location>
        <begin position="1"/>
        <end position="24"/>
    </location>
</feature>
<accession>A0A516X388</accession>
<organism evidence="7 8">
    <name type="scientific">Tomitella fengzijianii</name>
    <dbReference type="NCBI Taxonomy" id="2597660"/>
    <lineage>
        <taxon>Bacteria</taxon>
        <taxon>Bacillati</taxon>
        <taxon>Actinomycetota</taxon>
        <taxon>Actinomycetes</taxon>
        <taxon>Mycobacteriales</taxon>
        <taxon>Tomitella</taxon>
    </lineage>
</organism>
<dbReference type="Gene3D" id="3.90.550.10">
    <property type="entry name" value="Spore Coat Polysaccharide Biosynthesis Protein SpsA, Chain A"/>
    <property type="match status" value="1"/>
</dbReference>
<dbReference type="Pfam" id="PF00535">
    <property type="entry name" value="Glycos_transf_2"/>
    <property type="match status" value="1"/>
</dbReference>
<keyword evidence="4 7" id="KW-0808">Transferase</keyword>
<evidence type="ECO:0000256" key="2">
    <source>
        <dbReference type="ARBA" id="ARBA00006739"/>
    </source>
</evidence>
<keyword evidence="3" id="KW-0328">Glycosyltransferase</keyword>
<dbReference type="Proteomes" id="UP000317344">
    <property type="component" value="Chromosome"/>
</dbReference>